<proteinExistence type="inferred from homology"/>
<dbReference type="GeneID" id="55995085"/>
<dbReference type="CDD" id="cd05672">
    <property type="entry name" value="M20_ACY1L2-like"/>
    <property type="match status" value="1"/>
</dbReference>
<dbReference type="Gene3D" id="3.40.630.10">
    <property type="entry name" value="Zn peptidases"/>
    <property type="match status" value="1"/>
</dbReference>
<evidence type="ECO:0000313" key="4">
    <source>
        <dbReference type="EMBL" id="QKX60449.1"/>
    </source>
</evidence>
<dbReference type="KEGG" id="trg:TRUGW13939_07594"/>
<dbReference type="SUPFAM" id="SSF53187">
    <property type="entry name" value="Zn-dependent exopeptidases"/>
    <property type="match status" value="1"/>
</dbReference>
<comment type="similarity">
    <text evidence="1 2">Belongs to the peptidase M20A family.</text>
</comment>
<sequence>MDSSNSNGYDIDKVKNVVDTVIEKLHTQLREVNRQIWSNPELAYQEHHAHDTICMFLENQGFGVTRHAYGLETSFEARSSGGASSEEGPLINFNAEYDALPDIGHACGHNLIATSSIVAFLALSAVLKEFGIPGRTQLLGTPAEENGGGKAKLIENGAYKGVDISLMAHGGPSLMGDGIAGVLFNARKQIHVEFTGKNAHAGGNPWEGINALDALVAAYNNISVLRQQILPEERIHCAFLDTPKVANVIPSHTKAYWQVRSPTLKGLNSLVTRVRNCIDAAALATGCGVEMVEYATPIISTLLGDLYLLGVFFYCRDSLYTDIKLNETLCGQYQAHMSRYDRNITKSSDKVMTASSDIGNVSYIVPTLHSIFTIRAPDESYPHHPSFAAAAGTETAHEEALVVGKALALTGLDMATNKKLLQQAREQWKQEIRDN</sequence>
<evidence type="ECO:0000256" key="2">
    <source>
        <dbReference type="PIRNR" id="PIRNR037226"/>
    </source>
</evidence>
<dbReference type="PANTHER" id="PTHR30575:SF8">
    <property type="entry name" value="PEPTIDASE M20 DOMAIN-CONTAINING PROTEIN 2"/>
    <property type="match status" value="1"/>
</dbReference>
<dbReference type="Pfam" id="PF01546">
    <property type="entry name" value="Peptidase_M20"/>
    <property type="match status" value="1"/>
</dbReference>
<evidence type="ECO:0000256" key="1">
    <source>
        <dbReference type="ARBA" id="ARBA00006247"/>
    </source>
</evidence>
<dbReference type="OrthoDB" id="6119954at2759"/>
<organism evidence="4 5">
    <name type="scientific">Talaromyces rugulosus</name>
    <name type="common">Penicillium rugulosum</name>
    <dbReference type="NCBI Taxonomy" id="121627"/>
    <lineage>
        <taxon>Eukaryota</taxon>
        <taxon>Fungi</taxon>
        <taxon>Dikarya</taxon>
        <taxon>Ascomycota</taxon>
        <taxon>Pezizomycotina</taxon>
        <taxon>Eurotiomycetes</taxon>
        <taxon>Eurotiomycetidae</taxon>
        <taxon>Eurotiales</taxon>
        <taxon>Trichocomaceae</taxon>
        <taxon>Talaromyces</taxon>
        <taxon>Talaromyces sect. Islandici</taxon>
    </lineage>
</organism>
<dbReference type="InterPro" id="IPR017144">
    <property type="entry name" value="Xaa-Arg_dipeptidase"/>
</dbReference>
<dbReference type="InterPro" id="IPR036264">
    <property type="entry name" value="Bact_exopeptidase_dim_dom"/>
</dbReference>
<dbReference type="GO" id="GO:0016805">
    <property type="term" value="F:dipeptidase activity"/>
    <property type="evidence" value="ECO:0007669"/>
    <property type="project" value="InterPro"/>
</dbReference>
<reference evidence="5" key="1">
    <citation type="submission" date="2020-06" db="EMBL/GenBank/DDBJ databases">
        <title>A chromosome-scale genome assembly of Talaromyces rugulosus W13939.</title>
        <authorList>
            <person name="Wang B."/>
            <person name="Guo L."/>
            <person name="Ye K."/>
            <person name="Wang L."/>
        </authorList>
    </citation>
    <scope>NUCLEOTIDE SEQUENCE [LARGE SCALE GENOMIC DNA]</scope>
    <source>
        <strain evidence="5">W13939</strain>
    </source>
</reference>
<dbReference type="SUPFAM" id="SSF55031">
    <property type="entry name" value="Bacterial exopeptidase dimerisation domain"/>
    <property type="match status" value="1"/>
</dbReference>
<dbReference type="RefSeq" id="XP_035346626.1">
    <property type="nucleotide sequence ID" value="XM_035490733.1"/>
</dbReference>
<dbReference type="FunFam" id="3.30.70.360:FF:000004">
    <property type="entry name" value="Peptidase M20 domain-containing protein 2"/>
    <property type="match status" value="1"/>
</dbReference>
<dbReference type="InterPro" id="IPR011650">
    <property type="entry name" value="Peptidase_M20_dimer"/>
</dbReference>
<dbReference type="InterPro" id="IPR052030">
    <property type="entry name" value="Peptidase_M20/M20A_hydrolases"/>
</dbReference>
<evidence type="ECO:0000259" key="3">
    <source>
        <dbReference type="Pfam" id="PF07687"/>
    </source>
</evidence>
<gene>
    <name evidence="4" type="ORF">TRUGW13939_07594</name>
</gene>
<dbReference type="PIRSF" id="PIRSF037226">
    <property type="entry name" value="Amidohydrolase_ACY1L2_prd"/>
    <property type="match status" value="1"/>
</dbReference>
<dbReference type="Pfam" id="PF07687">
    <property type="entry name" value="M20_dimer"/>
    <property type="match status" value="1"/>
</dbReference>
<name>A0A7H8R248_TALRU</name>
<evidence type="ECO:0000313" key="5">
    <source>
        <dbReference type="Proteomes" id="UP000509510"/>
    </source>
</evidence>
<accession>A0A7H8R248</accession>
<dbReference type="AlphaFoldDB" id="A0A7H8R248"/>
<feature type="domain" description="Peptidase M20 dimerisation" evidence="3">
    <location>
        <begin position="189"/>
        <end position="282"/>
    </location>
</feature>
<protein>
    <recommendedName>
        <fullName evidence="2">Peptidase M20 domain-containing protein 2</fullName>
    </recommendedName>
</protein>
<dbReference type="Proteomes" id="UP000509510">
    <property type="component" value="Chromosome IV"/>
</dbReference>
<dbReference type="PANTHER" id="PTHR30575">
    <property type="entry name" value="PEPTIDASE M20"/>
    <property type="match status" value="1"/>
</dbReference>
<dbReference type="NCBIfam" id="TIGR01891">
    <property type="entry name" value="amidohydrolases"/>
    <property type="match status" value="1"/>
</dbReference>
<dbReference type="Gene3D" id="3.30.70.360">
    <property type="match status" value="1"/>
</dbReference>
<dbReference type="InterPro" id="IPR002933">
    <property type="entry name" value="Peptidase_M20"/>
</dbReference>
<dbReference type="InterPro" id="IPR017439">
    <property type="entry name" value="Amidohydrolase"/>
</dbReference>
<keyword evidence="5" id="KW-1185">Reference proteome</keyword>
<dbReference type="EMBL" id="CP055901">
    <property type="protein sequence ID" value="QKX60449.1"/>
    <property type="molecule type" value="Genomic_DNA"/>
</dbReference>